<evidence type="ECO:0000313" key="3">
    <source>
        <dbReference type="Proteomes" id="UP001396898"/>
    </source>
</evidence>
<feature type="transmembrane region" description="Helical" evidence="1">
    <location>
        <begin position="110"/>
        <end position="130"/>
    </location>
</feature>
<keyword evidence="1" id="KW-0472">Membrane</keyword>
<organism evidence="2 3">
    <name type="scientific">Apiospora marii</name>
    <dbReference type="NCBI Taxonomy" id="335849"/>
    <lineage>
        <taxon>Eukaryota</taxon>
        <taxon>Fungi</taxon>
        <taxon>Dikarya</taxon>
        <taxon>Ascomycota</taxon>
        <taxon>Pezizomycotina</taxon>
        <taxon>Sordariomycetes</taxon>
        <taxon>Xylariomycetidae</taxon>
        <taxon>Amphisphaeriales</taxon>
        <taxon>Apiosporaceae</taxon>
        <taxon>Apiospora</taxon>
    </lineage>
</organism>
<reference evidence="2 3" key="1">
    <citation type="submission" date="2023-01" db="EMBL/GenBank/DDBJ databases">
        <title>Analysis of 21 Apiospora genomes using comparative genomics revels a genus with tremendous synthesis potential of carbohydrate active enzymes and secondary metabolites.</title>
        <authorList>
            <person name="Sorensen T."/>
        </authorList>
    </citation>
    <scope>NUCLEOTIDE SEQUENCE [LARGE SCALE GENOMIC DNA]</scope>
    <source>
        <strain evidence="2 3">CBS 20057</strain>
    </source>
</reference>
<evidence type="ECO:0000313" key="2">
    <source>
        <dbReference type="EMBL" id="KAK8040316.1"/>
    </source>
</evidence>
<comment type="caution">
    <text evidence="2">The sequence shown here is derived from an EMBL/GenBank/DDBJ whole genome shotgun (WGS) entry which is preliminary data.</text>
</comment>
<keyword evidence="1" id="KW-1133">Transmembrane helix</keyword>
<keyword evidence="1" id="KW-0812">Transmembrane</keyword>
<gene>
    <name evidence="2" type="ORF">PG991_000104</name>
</gene>
<keyword evidence="3" id="KW-1185">Reference proteome</keyword>
<name>A0ABR1T151_9PEZI</name>
<sequence length="139" mass="15955">MDVIPPISKHEFYRRFYSCHEGSKRYHLHHTCKVLRGHSHDVLHRLPKRTQELELGGDKRERFWGISSRENVSLQRVLLYNLVCILPVLAFFFAWLLGTGSPTDLQSASVPMGMMGILLTLFWAPFLATLQSGSRGEES</sequence>
<feature type="transmembrane region" description="Helical" evidence="1">
    <location>
        <begin position="77"/>
        <end position="98"/>
    </location>
</feature>
<accession>A0ABR1T151</accession>
<dbReference type="EMBL" id="JAQQWI010000001">
    <property type="protein sequence ID" value="KAK8040316.1"/>
    <property type="molecule type" value="Genomic_DNA"/>
</dbReference>
<dbReference type="Proteomes" id="UP001396898">
    <property type="component" value="Unassembled WGS sequence"/>
</dbReference>
<evidence type="ECO:0000256" key="1">
    <source>
        <dbReference type="SAM" id="Phobius"/>
    </source>
</evidence>
<protein>
    <submittedName>
        <fullName evidence="2">Uncharacterized protein</fullName>
    </submittedName>
</protein>
<proteinExistence type="predicted"/>